<dbReference type="Pfam" id="PF08785">
    <property type="entry name" value="Ku_PK_bind"/>
    <property type="match status" value="1"/>
</dbReference>
<dbReference type="GO" id="GO:0016887">
    <property type="term" value="F:ATP hydrolysis activity"/>
    <property type="evidence" value="ECO:0007669"/>
    <property type="project" value="RHEA"/>
</dbReference>
<evidence type="ECO:0000256" key="13">
    <source>
        <dbReference type="ARBA" id="ARBA00022895"/>
    </source>
</evidence>
<dbReference type="EC" id="3.6.4.12" evidence="5 20"/>
<dbReference type="GO" id="GO:0000723">
    <property type="term" value="P:telomere maintenance"/>
    <property type="evidence" value="ECO:0007669"/>
    <property type="project" value="InterPro"/>
</dbReference>
<keyword evidence="10 20" id="KW-0378">Hydrolase</keyword>
<dbReference type="OrthoDB" id="30826at2759"/>
<evidence type="ECO:0000256" key="6">
    <source>
        <dbReference type="ARBA" id="ARBA00021792"/>
    </source>
</evidence>
<name>A0A438NBS0_EXOME</name>
<evidence type="ECO:0000313" key="23">
    <source>
        <dbReference type="Proteomes" id="UP000288859"/>
    </source>
</evidence>
<evidence type="ECO:0000256" key="7">
    <source>
        <dbReference type="ARBA" id="ARBA00022454"/>
    </source>
</evidence>
<dbReference type="PANTHER" id="PTHR12604">
    <property type="entry name" value="KU AUTOANTIGEN DNA HELICASE"/>
    <property type="match status" value="1"/>
</dbReference>
<dbReference type="SUPFAM" id="SSF53300">
    <property type="entry name" value="vWA-like"/>
    <property type="match status" value="1"/>
</dbReference>
<evidence type="ECO:0000256" key="9">
    <source>
        <dbReference type="ARBA" id="ARBA00022763"/>
    </source>
</evidence>
<dbReference type="CDD" id="cd00873">
    <property type="entry name" value="KU80"/>
    <property type="match status" value="1"/>
</dbReference>
<dbReference type="AlphaFoldDB" id="A0A438NBS0"/>
<reference evidence="22 23" key="1">
    <citation type="submission" date="2017-03" db="EMBL/GenBank/DDBJ databases">
        <title>Genomes of endolithic fungi from Antarctica.</title>
        <authorList>
            <person name="Coleine C."/>
            <person name="Masonjones S."/>
            <person name="Stajich J.E."/>
        </authorList>
    </citation>
    <scope>NUCLEOTIDE SEQUENCE [LARGE SCALE GENOMIC DNA]</scope>
    <source>
        <strain evidence="22 23">CCFEE 6314</strain>
    </source>
</reference>
<dbReference type="Proteomes" id="UP000288859">
    <property type="component" value="Unassembled WGS sequence"/>
</dbReference>
<dbReference type="Pfam" id="PF03731">
    <property type="entry name" value="Ku_N"/>
    <property type="match status" value="1"/>
</dbReference>
<comment type="subcellular location">
    <subcellularLocation>
        <location evidence="2">Chromosome</location>
        <location evidence="2">Telomere</location>
    </subcellularLocation>
    <subcellularLocation>
        <location evidence="1 20">Nucleus</location>
    </subcellularLocation>
</comment>
<dbReference type="InterPro" id="IPR036465">
    <property type="entry name" value="vWFA_dom_sf"/>
</dbReference>
<comment type="similarity">
    <text evidence="3 20">Belongs to the ku80 family.</text>
</comment>
<evidence type="ECO:0000256" key="3">
    <source>
        <dbReference type="ARBA" id="ARBA00007726"/>
    </source>
</evidence>
<keyword evidence="16 20" id="KW-0234">DNA repair</keyword>
<evidence type="ECO:0000256" key="1">
    <source>
        <dbReference type="ARBA" id="ARBA00004123"/>
    </source>
</evidence>
<evidence type="ECO:0000256" key="4">
    <source>
        <dbReference type="ARBA" id="ARBA00011584"/>
    </source>
</evidence>
<evidence type="ECO:0000256" key="14">
    <source>
        <dbReference type="ARBA" id="ARBA00023125"/>
    </source>
</evidence>
<keyword evidence="9 20" id="KW-0227">DNA damage</keyword>
<evidence type="ECO:0000256" key="20">
    <source>
        <dbReference type="PIRNR" id="PIRNR016570"/>
    </source>
</evidence>
<keyword evidence="8 20" id="KW-0547">Nucleotide-binding</keyword>
<comment type="function">
    <text evidence="18">Single-stranded DNA-dependent ATP-dependent helicase. Involved in non-homologous end joining (NHEJ) DNA double strand break repair. DNA-binding is sequence-independent but has a high affinity to nicks in double-stranded DNA and to the ends of duplex DNA. Binds to naturally occurring chromosomal ends, and therefore provides chromosomal end protection. Required also for telomere recombination to repair telomeric ends in the absence of telomerase. KU70, of the KU70/KU80 heterodimer, binds to the stem loop of TLC1, the RNA component of telomerase. Involved in telomere maintenance. Interacts with telomeric repeats and subtelomeric sequences thereby controlling telomere length and protecting against subtelomeric rearrangement. Maintains telomeric chromatin, which is involved in silencing the expression of genes located at the telomere. Required for mating-type switching.</text>
</comment>
<dbReference type="GO" id="GO:0003684">
    <property type="term" value="F:damaged DNA binding"/>
    <property type="evidence" value="ECO:0007669"/>
    <property type="project" value="InterPro"/>
</dbReference>
<feature type="domain" description="VWFA" evidence="21">
    <location>
        <begin position="6"/>
        <end position="167"/>
    </location>
</feature>
<dbReference type="PIRSF" id="PIRSF016570">
    <property type="entry name" value="Ku80"/>
    <property type="match status" value="1"/>
</dbReference>
<dbReference type="VEuPathDB" id="FungiDB:PV10_08108"/>
<dbReference type="InterPro" id="IPR024193">
    <property type="entry name" value="Ku80"/>
</dbReference>
<dbReference type="FunFam" id="3.40.50.410:FF:000073">
    <property type="entry name" value="ATP-dependent DNA helicase II subunit 2"/>
    <property type="match status" value="1"/>
</dbReference>
<comment type="catalytic activity">
    <reaction evidence="19 20">
        <text>ATP + H2O = ADP + phosphate + H(+)</text>
        <dbReference type="Rhea" id="RHEA:13065"/>
        <dbReference type="ChEBI" id="CHEBI:15377"/>
        <dbReference type="ChEBI" id="CHEBI:15378"/>
        <dbReference type="ChEBI" id="CHEBI:30616"/>
        <dbReference type="ChEBI" id="CHEBI:43474"/>
        <dbReference type="ChEBI" id="CHEBI:456216"/>
        <dbReference type="EC" id="3.6.4.12"/>
    </reaction>
</comment>
<dbReference type="GO" id="GO:0005524">
    <property type="term" value="F:ATP binding"/>
    <property type="evidence" value="ECO:0007669"/>
    <property type="project" value="UniProtKB-UniRule"/>
</dbReference>
<evidence type="ECO:0000259" key="21">
    <source>
        <dbReference type="PROSITE" id="PS50234"/>
    </source>
</evidence>
<dbReference type="Gene3D" id="2.40.290.10">
    <property type="match status" value="1"/>
</dbReference>
<dbReference type="GO" id="GO:0000781">
    <property type="term" value="C:chromosome, telomeric region"/>
    <property type="evidence" value="ECO:0007669"/>
    <property type="project" value="UniProtKB-SubCell"/>
</dbReference>
<evidence type="ECO:0000256" key="15">
    <source>
        <dbReference type="ARBA" id="ARBA00023172"/>
    </source>
</evidence>
<accession>A0A438NBS0</accession>
<dbReference type="InterPro" id="IPR002035">
    <property type="entry name" value="VWF_A"/>
</dbReference>
<keyword evidence="11 20" id="KW-0347">Helicase</keyword>
<sequence>MADKEATVYVIDVAHSMGRQSPNRTQSDLEWSLQYVWDKITNTVFTGRKTLHIGIVALGTDATSLSDDLQNEDAYQHISVVQPLDQILMPQLRSLPPKLQPSSTDERDVLSGIIVGVDMILKHCRNLKYKKKIVVVTNGSGHIDDDDVETTADQFKQHGIELVVLGVDFDDAEYGFKEEDKPEQKEWNEALLKRLCETTDGVYGTMQQAIDELAIPNIKPVRPTPTFTGQLRLGNPEIYDSALSIDVQRYFKTSIRRPPTASAFVVRQGGGGSGGQDEAGTLDTVHSTYRYTVQDPENESGVRDVDREELAKGYEYGRTAVAISETEQNITRLETSAAYEILGFIPIENVERYMLLDNSNMLVAQKGNDKATLALSSLIHALHELGSVAVARLVKKDMNEPILTILSPLATQEIECLVENVLPFAEDVRTYRFPPLDKVLTVSGKALTEHRNLPNDDLLNSMSEFVDSMNLIDDQGEELMAIEDTFSPLLHIIEGAVKHRAVHPASPIPEKPESFLAYSRPPAHLQEASQSILARLIKAADVKKVPPKTKGRRRYREAEKPLSGLNVEELFEKEDRTSISATNAIPEFKQLVGTTTKLEDFQKYVQQMLAIIQDWTRDSLGDQNYGRVLEALGVMREEMIGYEEPKVYNDAIAKFKHKLSAKDLGGDRRELWWKIRVSKLGVISQDVSESSDLTREEADKFMAAKL</sequence>
<evidence type="ECO:0000256" key="11">
    <source>
        <dbReference type="ARBA" id="ARBA00022806"/>
    </source>
</evidence>
<dbReference type="GO" id="GO:0003690">
    <property type="term" value="F:double-stranded DNA binding"/>
    <property type="evidence" value="ECO:0007669"/>
    <property type="project" value="TreeGrafter"/>
</dbReference>
<evidence type="ECO:0000256" key="16">
    <source>
        <dbReference type="ARBA" id="ARBA00023204"/>
    </source>
</evidence>
<dbReference type="Gene3D" id="1.10.1600.10">
    <property type="match status" value="1"/>
</dbReference>
<protein>
    <recommendedName>
        <fullName evidence="6 20">ATP-dependent DNA helicase II subunit 2</fullName>
        <ecNumber evidence="5 20">3.6.4.12</ecNumber>
    </recommendedName>
</protein>
<evidence type="ECO:0000256" key="2">
    <source>
        <dbReference type="ARBA" id="ARBA00004574"/>
    </source>
</evidence>
<dbReference type="EMBL" id="NAJM01000009">
    <property type="protein sequence ID" value="RVX73219.1"/>
    <property type="molecule type" value="Genomic_DNA"/>
</dbReference>
<keyword evidence="15 20" id="KW-0233">DNA recombination</keyword>
<dbReference type="InterPro" id="IPR014893">
    <property type="entry name" value="Ku_PK_bind"/>
</dbReference>
<dbReference type="SUPFAM" id="SSF101420">
    <property type="entry name" value="C-terminal domain of Ku80"/>
    <property type="match status" value="1"/>
</dbReference>
<dbReference type="SMART" id="SM00559">
    <property type="entry name" value="Ku78"/>
    <property type="match status" value="1"/>
</dbReference>
<keyword evidence="7" id="KW-0158">Chromosome</keyword>
<dbReference type="GO" id="GO:0006310">
    <property type="term" value="P:DNA recombination"/>
    <property type="evidence" value="ECO:0007669"/>
    <property type="project" value="UniProtKB-KW"/>
</dbReference>
<dbReference type="Gene3D" id="3.40.50.410">
    <property type="entry name" value="von Willebrand factor, type A domain"/>
    <property type="match status" value="1"/>
</dbReference>
<evidence type="ECO:0000256" key="19">
    <source>
        <dbReference type="ARBA" id="ARBA00047995"/>
    </source>
</evidence>
<dbReference type="Pfam" id="PF02735">
    <property type="entry name" value="Ku"/>
    <property type="match status" value="1"/>
</dbReference>
<dbReference type="GO" id="GO:0006303">
    <property type="term" value="P:double-strand break repair via nonhomologous end joining"/>
    <property type="evidence" value="ECO:0007669"/>
    <property type="project" value="InterPro"/>
</dbReference>
<proteinExistence type="inferred from homology"/>
<organism evidence="22 23">
    <name type="scientific">Exophiala mesophila</name>
    <name type="common">Black yeast-like fungus</name>
    <dbReference type="NCBI Taxonomy" id="212818"/>
    <lineage>
        <taxon>Eukaryota</taxon>
        <taxon>Fungi</taxon>
        <taxon>Dikarya</taxon>
        <taxon>Ascomycota</taxon>
        <taxon>Pezizomycotina</taxon>
        <taxon>Eurotiomycetes</taxon>
        <taxon>Chaetothyriomycetidae</taxon>
        <taxon>Chaetothyriales</taxon>
        <taxon>Herpotrichiellaceae</taxon>
        <taxon>Exophiala</taxon>
    </lineage>
</organism>
<evidence type="ECO:0000256" key="17">
    <source>
        <dbReference type="ARBA" id="ARBA00023242"/>
    </source>
</evidence>
<comment type="subunit">
    <text evidence="4">Heterodimer of Ku70 and Ku80.</text>
</comment>
<dbReference type="PANTHER" id="PTHR12604:SF4">
    <property type="entry name" value="X-RAY REPAIR CROSS-COMPLEMENTING PROTEIN 5"/>
    <property type="match status" value="1"/>
</dbReference>
<keyword evidence="13" id="KW-0779">Telomere</keyword>
<dbReference type="InterPro" id="IPR005161">
    <property type="entry name" value="Ku_N"/>
</dbReference>
<dbReference type="InterPro" id="IPR036494">
    <property type="entry name" value="Ku_C_sf"/>
</dbReference>
<keyword evidence="14 20" id="KW-0238">DNA-binding</keyword>
<evidence type="ECO:0000256" key="12">
    <source>
        <dbReference type="ARBA" id="ARBA00022840"/>
    </source>
</evidence>
<dbReference type="GO" id="GO:0042162">
    <property type="term" value="F:telomeric DNA binding"/>
    <property type="evidence" value="ECO:0007669"/>
    <property type="project" value="InterPro"/>
</dbReference>
<evidence type="ECO:0000256" key="10">
    <source>
        <dbReference type="ARBA" id="ARBA00022801"/>
    </source>
</evidence>
<keyword evidence="17 20" id="KW-0539">Nucleus</keyword>
<dbReference type="InterPro" id="IPR006164">
    <property type="entry name" value="DNA_bd_Ku70/Ku80"/>
</dbReference>
<dbReference type="PROSITE" id="PS50234">
    <property type="entry name" value="VWFA"/>
    <property type="match status" value="1"/>
</dbReference>
<dbReference type="SUPFAM" id="SSF100939">
    <property type="entry name" value="SPOC domain-like"/>
    <property type="match status" value="1"/>
</dbReference>
<keyword evidence="12 20" id="KW-0067">ATP-binding</keyword>
<dbReference type="GO" id="GO:0003678">
    <property type="term" value="F:DNA helicase activity"/>
    <property type="evidence" value="ECO:0007669"/>
    <property type="project" value="UniProtKB-EC"/>
</dbReference>
<dbReference type="InterPro" id="IPR016194">
    <property type="entry name" value="SPOC-like_C_dom_sf"/>
</dbReference>
<dbReference type="GO" id="GO:0043564">
    <property type="term" value="C:Ku70:Ku80 complex"/>
    <property type="evidence" value="ECO:0007669"/>
    <property type="project" value="InterPro"/>
</dbReference>
<dbReference type="Gene3D" id="1.25.40.240">
    <property type="entry name" value="Ku, C-terminal domain"/>
    <property type="match status" value="1"/>
</dbReference>
<evidence type="ECO:0000256" key="5">
    <source>
        <dbReference type="ARBA" id="ARBA00012551"/>
    </source>
</evidence>
<evidence type="ECO:0000256" key="8">
    <source>
        <dbReference type="ARBA" id="ARBA00022741"/>
    </source>
</evidence>
<evidence type="ECO:0000256" key="18">
    <source>
        <dbReference type="ARBA" id="ARBA00024890"/>
    </source>
</evidence>
<evidence type="ECO:0000313" key="22">
    <source>
        <dbReference type="EMBL" id="RVX73219.1"/>
    </source>
</evidence>
<gene>
    <name evidence="22" type="ORF">B0A52_02347</name>
</gene>
<comment type="caution">
    <text evidence="22">The sequence shown here is derived from an EMBL/GenBank/DDBJ whole genome shotgun (WGS) entry which is preliminary data.</text>
</comment>